<evidence type="ECO:0000256" key="1">
    <source>
        <dbReference type="SAM" id="MobiDB-lite"/>
    </source>
</evidence>
<organism evidence="2 3">
    <name type="scientific">Globodera pallida</name>
    <name type="common">Potato cyst nematode worm</name>
    <name type="synonym">Heterodera pallida</name>
    <dbReference type="NCBI Taxonomy" id="36090"/>
    <lineage>
        <taxon>Eukaryota</taxon>
        <taxon>Metazoa</taxon>
        <taxon>Ecdysozoa</taxon>
        <taxon>Nematoda</taxon>
        <taxon>Chromadorea</taxon>
        <taxon>Rhabditida</taxon>
        <taxon>Tylenchina</taxon>
        <taxon>Tylenchomorpha</taxon>
        <taxon>Tylenchoidea</taxon>
        <taxon>Heteroderidae</taxon>
        <taxon>Heteroderinae</taxon>
        <taxon>Globodera</taxon>
    </lineage>
</organism>
<dbReference type="AlphaFoldDB" id="A0A183CTP9"/>
<dbReference type="Proteomes" id="UP000050741">
    <property type="component" value="Unassembled WGS sequence"/>
</dbReference>
<proteinExistence type="predicted"/>
<sequence length="46" mass="5435">DNCQQNQFKELVTKLNEQQKQNRIEQTENVAPMKKSPSRLRTSFKA</sequence>
<accession>A0A183CTP9</accession>
<protein>
    <submittedName>
        <fullName evidence="3">Mobilization protein</fullName>
    </submittedName>
</protein>
<reference evidence="2" key="1">
    <citation type="submission" date="2014-05" db="EMBL/GenBank/DDBJ databases">
        <title>The genome and life-stage specific transcriptomes of Globodera pallida elucidate key aspects of plant parasitism by a cyst nematode.</title>
        <authorList>
            <person name="Cotton J.A."/>
            <person name="Lilley C.J."/>
            <person name="Jones L.M."/>
            <person name="Kikuchi T."/>
            <person name="Reid A.J."/>
            <person name="Thorpe P."/>
            <person name="Tsai I.J."/>
            <person name="Beasley H."/>
            <person name="Blok V."/>
            <person name="Cock P.J.A."/>
            <person name="Van den Akker S.E."/>
            <person name="Holroyd N."/>
            <person name="Hunt M."/>
            <person name="Mantelin S."/>
            <person name="Naghra H."/>
            <person name="Pain A."/>
            <person name="Palomares-Rius J.E."/>
            <person name="Zarowiecki M."/>
            <person name="Berriman M."/>
            <person name="Jones J.T."/>
            <person name="Urwin P.E."/>
        </authorList>
    </citation>
    <scope>NUCLEOTIDE SEQUENCE [LARGE SCALE GENOMIC DNA]</scope>
    <source>
        <strain evidence="2">Lindley</strain>
    </source>
</reference>
<dbReference type="WBParaSite" id="GPLIN_001625700">
    <property type="protein sequence ID" value="GPLIN_001625700"/>
    <property type="gene ID" value="GPLIN_001625700"/>
</dbReference>
<feature type="compositionally biased region" description="Basic residues" evidence="1">
    <location>
        <begin position="36"/>
        <end position="46"/>
    </location>
</feature>
<evidence type="ECO:0000313" key="2">
    <source>
        <dbReference type="Proteomes" id="UP000050741"/>
    </source>
</evidence>
<feature type="region of interest" description="Disordered" evidence="1">
    <location>
        <begin position="15"/>
        <end position="46"/>
    </location>
</feature>
<name>A0A183CTP9_GLOPA</name>
<reference evidence="3" key="2">
    <citation type="submission" date="2016-06" db="UniProtKB">
        <authorList>
            <consortium name="WormBaseParasite"/>
        </authorList>
    </citation>
    <scope>IDENTIFICATION</scope>
</reference>
<evidence type="ECO:0000313" key="3">
    <source>
        <dbReference type="WBParaSite" id="GPLIN_001625700"/>
    </source>
</evidence>
<keyword evidence="2" id="KW-1185">Reference proteome</keyword>